<organism evidence="1 2">
    <name type="scientific">Trichonephila inaurata madagascariensis</name>
    <dbReference type="NCBI Taxonomy" id="2747483"/>
    <lineage>
        <taxon>Eukaryota</taxon>
        <taxon>Metazoa</taxon>
        <taxon>Ecdysozoa</taxon>
        <taxon>Arthropoda</taxon>
        <taxon>Chelicerata</taxon>
        <taxon>Arachnida</taxon>
        <taxon>Araneae</taxon>
        <taxon>Araneomorphae</taxon>
        <taxon>Entelegynae</taxon>
        <taxon>Araneoidea</taxon>
        <taxon>Nephilidae</taxon>
        <taxon>Trichonephila</taxon>
        <taxon>Trichonephila inaurata</taxon>
    </lineage>
</organism>
<reference evidence="1" key="1">
    <citation type="submission" date="2020-08" db="EMBL/GenBank/DDBJ databases">
        <title>Multicomponent nature underlies the extraordinary mechanical properties of spider dragline silk.</title>
        <authorList>
            <person name="Kono N."/>
            <person name="Nakamura H."/>
            <person name="Mori M."/>
            <person name="Yoshida Y."/>
            <person name="Ohtoshi R."/>
            <person name="Malay A.D."/>
            <person name="Moran D.A.P."/>
            <person name="Tomita M."/>
            <person name="Numata K."/>
            <person name="Arakawa K."/>
        </authorList>
    </citation>
    <scope>NUCLEOTIDE SEQUENCE</scope>
</reference>
<evidence type="ECO:0000313" key="1">
    <source>
        <dbReference type="EMBL" id="GFS62607.1"/>
    </source>
</evidence>
<name>A0A8X6IVJ4_9ARAC</name>
<protein>
    <submittedName>
        <fullName evidence="1">Uncharacterized protein</fullName>
    </submittedName>
</protein>
<dbReference type="AlphaFoldDB" id="A0A8X6IVJ4"/>
<dbReference type="EMBL" id="BMAV01027826">
    <property type="protein sequence ID" value="GFS62607.1"/>
    <property type="molecule type" value="Genomic_DNA"/>
</dbReference>
<accession>A0A8X6IVJ4</accession>
<comment type="caution">
    <text evidence="1">The sequence shown here is derived from an EMBL/GenBank/DDBJ whole genome shotgun (WGS) entry which is preliminary data.</text>
</comment>
<dbReference type="Proteomes" id="UP000886998">
    <property type="component" value="Unassembled WGS sequence"/>
</dbReference>
<evidence type="ECO:0000313" key="2">
    <source>
        <dbReference type="Proteomes" id="UP000886998"/>
    </source>
</evidence>
<sequence length="87" mass="10312">MLIDGILYPGDPSYRDVKPMFRYVKQYTTKAHIHFPKECRNGITFYSIMELATVRSMSACHTIFRYPCLVWFPTYGDHFVPYVSNMF</sequence>
<gene>
    <name evidence="1" type="ORF">TNIN_168111</name>
</gene>
<proteinExistence type="predicted"/>
<keyword evidence="2" id="KW-1185">Reference proteome</keyword>